<dbReference type="Gene3D" id="1.10.1040.10">
    <property type="entry name" value="N-(1-d-carboxylethyl)-l-norvaline Dehydrogenase, domain 2"/>
    <property type="match status" value="1"/>
</dbReference>
<dbReference type="InterPro" id="IPR015815">
    <property type="entry name" value="HIBADH-related"/>
</dbReference>
<dbReference type="InterPro" id="IPR006115">
    <property type="entry name" value="6PGDH_NADP-bd"/>
</dbReference>
<evidence type="ECO:0000256" key="1">
    <source>
        <dbReference type="ARBA" id="ARBA00023002"/>
    </source>
</evidence>
<dbReference type="AlphaFoldDB" id="A0A4R3LVZ1"/>
<proteinExistence type="predicted"/>
<evidence type="ECO:0000256" key="2">
    <source>
        <dbReference type="PIRSR" id="PIRSR000103-1"/>
    </source>
</evidence>
<feature type="active site" evidence="2">
    <location>
        <position position="174"/>
    </location>
</feature>
<dbReference type="GO" id="GO:0050661">
    <property type="term" value="F:NADP binding"/>
    <property type="evidence" value="ECO:0007669"/>
    <property type="project" value="InterPro"/>
</dbReference>
<evidence type="ECO:0000313" key="6">
    <source>
        <dbReference type="Proteomes" id="UP000294664"/>
    </source>
</evidence>
<dbReference type="SUPFAM" id="SSF51735">
    <property type="entry name" value="NAD(P)-binding Rossmann-fold domains"/>
    <property type="match status" value="1"/>
</dbReference>
<organism evidence="5 6">
    <name type="scientific">Aquabacter spiritensis</name>
    <dbReference type="NCBI Taxonomy" id="933073"/>
    <lineage>
        <taxon>Bacteria</taxon>
        <taxon>Pseudomonadati</taxon>
        <taxon>Pseudomonadota</taxon>
        <taxon>Alphaproteobacteria</taxon>
        <taxon>Hyphomicrobiales</taxon>
        <taxon>Xanthobacteraceae</taxon>
        <taxon>Aquabacter</taxon>
    </lineage>
</organism>
<dbReference type="OrthoDB" id="4333at2"/>
<gene>
    <name evidence="5" type="ORF">EDC64_10782</name>
</gene>
<dbReference type="SUPFAM" id="SSF48179">
    <property type="entry name" value="6-phosphogluconate dehydrogenase C-terminal domain-like"/>
    <property type="match status" value="1"/>
</dbReference>
<dbReference type="EMBL" id="SMAI01000007">
    <property type="protein sequence ID" value="TCT04266.1"/>
    <property type="molecule type" value="Genomic_DNA"/>
</dbReference>
<dbReference type="RefSeq" id="WP_132031779.1">
    <property type="nucleotide sequence ID" value="NZ_SMAI01000007.1"/>
</dbReference>
<feature type="domain" description="6-phosphogluconate dehydrogenase NADP-binding" evidence="3">
    <location>
        <begin position="4"/>
        <end position="156"/>
    </location>
</feature>
<dbReference type="Gene3D" id="3.40.50.720">
    <property type="entry name" value="NAD(P)-binding Rossmann-like Domain"/>
    <property type="match status" value="1"/>
</dbReference>
<dbReference type="Pfam" id="PF09130">
    <property type="entry name" value="DUF1932"/>
    <property type="match status" value="1"/>
</dbReference>
<protein>
    <submittedName>
        <fullName evidence="5">3-hydroxyisobutyrate dehydrogenase-like beta-hydroxyacid dehydrogenase</fullName>
    </submittedName>
</protein>
<reference evidence="5 6" key="1">
    <citation type="submission" date="2019-03" db="EMBL/GenBank/DDBJ databases">
        <title>Genomic Encyclopedia of Type Strains, Phase IV (KMG-IV): sequencing the most valuable type-strain genomes for metagenomic binning, comparative biology and taxonomic classification.</title>
        <authorList>
            <person name="Goeker M."/>
        </authorList>
    </citation>
    <scope>NUCLEOTIDE SEQUENCE [LARGE SCALE GENOMIC DNA]</scope>
    <source>
        <strain evidence="5 6">DSM 9035</strain>
    </source>
</reference>
<evidence type="ECO:0000259" key="4">
    <source>
        <dbReference type="Pfam" id="PF09130"/>
    </source>
</evidence>
<accession>A0A4R3LVZ1</accession>
<evidence type="ECO:0000313" key="5">
    <source>
        <dbReference type="EMBL" id="TCT04266.1"/>
    </source>
</evidence>
<dbReference type="InterPro" id="IPR036291">
    <property type="entry name" value="NAD(P)-bd_dom_sf"/>
</dbReference>
<dbReference type="InterPro" id="IPR015814">
    <property type="entry name" value="Pgluconate_DH_NAD-bd_C"/>
</dbReference>
<dbReference type="GO" id="GO:0016491">
    <property type="term" value="F:oxidoreductase activity"/>
    <property type="evidence" value="ECO:0007669"/>
    <property type="project" value="UniProtKB-KW"/>
</dbReference>
<comment type="caution">
    <text evidence="5">The sequence shown here is derived from an EMBL/GenBank/DDBJ whole genome shotgun (WGS) entry which is preliminary data.</text>
</comment>
<name>A0A4R3LVZ1_9HYPH</name>
<sequence length="282" mass="28604">MAIRIALIGYGEVGGIFGADLLRAGAAALAAYDIKLDDPRFAPALRAKAQAAGVRLAASAADAASGCDLVVSAVTADAVLAVAEGLAPHLAPGQIFFDVNSASPETKKAAARAVEASGADYVEGAVMAPITGPRLAVPILAGGPKAAAAADLLNALGMRLRPVSDVHGRASAMKLCRSIMIKGIEALMLDCARAAAAFDVEAEVYASLEDTFPGVDFAKLAQTMAGRVRQHGVRRAAEMREAADMVADLGLDPALVRAVAAAQARGAASALPSEPQERAVRA</sequence>
<keyword evidence="1" id="KW-0560">Oxidoreductase</keyword>
<evidence type="ECO:0000259" key="3">
    <source>
        <dbReference type="Pfam" id="PF03446"/>
    </source>
</evidence>
<keyword evidence="6" id="KW-1185">Reference proteome</keyword>
<dbReference type="Proteomes" id="UP000294664">
    <property type="component" value="Unassembled WGS sequence"/>
</dbReference>
<dbReference type="PIRSF" id="PIRSF000103">
    <property type="entry name" value="HIBADH"/>
    <property type="match status" value="1"/>
</dbReference>
<dbReference type="Pfam" id="PF03446">
    <property type="entry name" value="NAD_binding_2"/>
    <property type="match status" value="1"/>
</dbReference>
<feature type="domain" description="Phosphogluconate dehydrogenase NAD-binding putative C-terminal" evidence="4">
    <location>
        <begin position="195"/>
        <end position="264"/>
    </location>
</feature>
<dbReference type="InterPro" id="IPR013328">
    <property type="entry name" value="6PGD_dom2"/>
</dbReference>
<dbReference type="InterPro" id="IPR008927">
    <property type="entry name" value="6-PGluconate_DH-like_C_sf"/>
</dbReference>